<keyword evidence="3" id="KW-1185">Reference proteome</keyword>
<keyword evidence="1" id="KW-0812">Transmembrane</keyword>
<organism evidence="2 3">
    <name type="scientific">Microscilla marina ATCC 23134</name>
    <dbReference type="NCBI Taxonomy" id="313606"/>
    <lineage>
        <taxon>Bacteria</taxon>
        <taxon>Pseudomonadati</taxon>
        <taxon>Bacteroidota</taxon>
        <taxon>Cytophagia</taxon>
        <taxon>Cytophagales</taxon>
        <taxon>Microscillaceae</taxon>
        <taxon>Microscilla</taxon>
    </lineage>
</organism>
<sequence length="118" mass="13016">MKSTPKVFVLTLLFWWSIVTPSKAGNPMGIVDGVAQVLIFIALASSVVLLIPIVTAIVGIQKNNRKLKAFSKAYSFVVLGIIATNAVYNDLKPWLFHLIIFLIAALPLVILEARKKQR</sequence>
<dbReference type="Proteomes" id="UP000004095">
    <property type="component" value="Unassembled WGS sequence"/>
</dbReference>
<keyword evidence="1" id="KW-1133">Transmembrane helix</keyword>
<gene>
    <name evidence="2" type="ORF">M23134_06868</name>
</gene>
<feature type="transmembrane region" description="Helical" evidence="1">
    <location>
        <begin position="34"/>
        <end position="58"/>
    </location>
</feature>
<proteinExistence type="predicted"/>
<evidence type="ECO:0000313" key="2">
    <source>
        <dbReference type="EMBL" id="EAY27467.1"/>
    </source>
</evidence>
<dbReference type="AlphaFoldDB" id="A1ZQ58"/>
<dbReference type="EMBL" id="AAWS01000023">
    <property type="protein sequence ID" value="EAY27467.1"/>
    <property type="molecule type" value="Genomic_DNA"/>
</dbReference>
<comment type="caution">
    <text evidence="2">The sequence shown here is derived from an EMBL/GenBank/DDBJ whole genome shotgun (WGS) entry which is preliminary data.</text>
</comment>
<feature type="transmembrane region" description="Helical" evidence="1">
    <location>
        <begin position="94"/>
        <end position="111"/>
    </location>
</feature>
<reference evidence="2 3" key="1">
    <citation type="submission" date="2007-01" db="EMBL/GenBank/DDBJ databases">
        <authorList>
            <person name="Haygood M."/>
            <person name="Podell S."/>
            <person name="Anderson C."/>
            <person name="Hopkinson B."/>
            <person name="Roe K."/>
            <person name="Barbeau K."/>
            <person name="Gaasterland T."/>
            <person name="Ferriera S."/>
            <person name="Johnson J."/>
            <person name="Kravitz S."/>
            <person name="Beeson K."/>
            <person name="Sutton G."/>
            <person name="Rogers Y.-H."/>
            <person name="Friedman R."/>
            <person name="Frazier M."/>
            <person name="Venter J.C."/>
        </authorList>
    </citation>
    <scope>NUCLEOTIDE SEQUENCE [LARGE SCALE GENOMIC DNA]</scope>
    <source>
        <strain evidence="2 3">ATCC 23134</strain>
    </source>
</reference>
<evidence type="ECO:0000256" key="1">
    <source>
        <dbReference type="SAM" id="Phobius"/>
    </source>
</evidence>
<keyword evidence="1" id="KW-0472">Membrane</keyword>
<feature type="transmembrane region" description="Helical" evidence="1">
    <location>
        <begin position="70"/>
        <end position="88"/>
    </location>
</feature>
<dbReference type="RefSeq" id="WP_002699467.1">
    <property type="nucleotide sequence ID" value="NZ_AAWS01000023.1"/>
</dbReference>
<accession>A1ZQ58</accession>
<evidence type="ECO:0000313" key="3">
    <source>
        <dbReference type="Proteomes" id="UP000004095"/>
    </source>
</evidence>
<name>A1ZQ58_MICM2</name>
<protein>
    <submittedName>
        <fullName evidence="2">Uncharacterized protein</fullName>
    </submittedName>
</protein>